<reference evidence="3 4" key="1">
    <citation type="submission" date="2019-02" db="EMBL/GenBank/DDBJ databases">
        <title>Deep-cultivation of Planctomycetes and their phenomic and genomic characterization uncovers novel biology.</title>
        <authorList>
            <person name="Wiegand S."/>
            <person name="Jogler M."/>
            <person name="Boedeker C."/>
            <person name="Pinto D."/>
            <person name="Vollmers J."/>
            <person name="Rivas-Marin E."/>
            <person name="Kohn T."/>
            <person name="Peeters S.H."/>
            <person name="Heuer A."/>
            <person name="Rast P."/>
            <person name="Oberbeckmann S."/>
            <person name="Bunk B."/>
            <person name="Jeske O."/>
            <person name="Meyerdierks A."/>
            <person name="Storesund J.E."/>
            <person name="Kallscheuer N."/>
            <person name="Luecker S."/>
            <person name="Lage O.M."/>
            <person name="Pohl T."/>
            <person name="Merkel B.J."/>
            <person name="Hornburger P."/>
            <person name="Mueller R.-W."/>
            <person name="Bruemmer F."/>
            <person name="Labrenz M."/>
            <person name="Spormann A.M."/>
            <person name="Op Den Camp H."/>
            <person name="Overmann J."/>
            <person name="Amann R."/>
            <person name="Jetten M.S.M."/>
            <person name="Mascher T."/>
            <person name="Medema M.H."/>
            <person name="Devos D.P."/>
            <person name="Kaster A.-K."/>
            <person name="Ovreas L."/>
            <person name="Rohde M."/>
            <person name="Galperin M.Y."/>
            <person name="Jogler C."/>
        </authorList>
    </citation>
    <scope>NUCLEOTIDE SEQUENCE [LARGE SCALE GENOMIC DNA]</scope>
    <source>
        <strain evidence="3 4">CA13</strain>
    </source>
</reference>
<name>A0A5C5ZCF4_9BACT</name>
<keyword evidence="1" id="KW-1133">Transmembrane helix</keyword>
<comment type="caution">
    <text evidence="3">The sequence shown here is derived from an EMBL/GenBank/DDBJ whole genome shotgun (WGS) entry which is preliminary data.</text>
</comment>
<organism evidence="3 4">
    <name type="scientific">Novipirellula herctigrandis</name>
    <dbReference type="NCBI Taxonomy" id="2527986"/>
    <lineage>
        <taxon>Bacteria</taxon>
        <taxon>Pseudomonadati</taxon>
        <taxon>Planctomycetota</taxon>
        <taxon>Planctomycetia</taxon>
        <taxon>Pirellulales</taxon>
        <taxon>Pirellulaceae</taxon>
        <taxon>Novipirellula</taxon>
    </lineage>
</organism>
<feature type="transmembrane region" description="Helical" evidence="1">
    <location>
        <begin position="20"/>
        <end position="37"/>
    </location>
</feature>
<dbReference type="InterPro" id="IPR012495">
    <property type="entry name" value="TadE-like_dom"/>
</dbReference>
<keyword evidence="1" id="KW-0812">Transmembrane</keyword>
<dbReference type="AlphaFoldDB" id="A0A5C5ZCF4"/>
<evidence type="ECO:0000313" key="4">
    <source>
        <dbReference type="Proteomes" id="UP000315010"/>
    </source>
</evidence>
<keyword evidence="1" id="KW-0472">Membrane</keyword>
<keyword evidence="4" id="KW-1185">Reference proteome</keyword>
<dbReference type="OrthoDB" id="284173at2"/>
<dbReference type="Proteomes" id="UP000315010">
    <property type="component" value="Unassembled WGS sequence"/>
</dbReference>
<dbReference type="Pfam" id="PF07811">
    <property type="entry name" value="TadE"/>
    <property type="match status" value="1"/>
</dbReference>
<dbReference type="EMBL" id="SJPJ01000001">
    <property type="protein sequence ID" value="TWT84836.1"/>
    <property type="molecule type" value="Genomic_DNA"/>
</dbReference>
<evidence type="ECO:0000313" key="3">
    <source>
        <dbReference type="EMBL" id="TWT84836.1"/>
    </source>
</evidence>
<gene>
    <name evidence="3" type="ORF">CA13_63170</name>
</gene>
<evidence type="ECO:0000256" key="1">
    <source>
        <dbReference type="SAM" id="Phobius"/>
    </source>
</evidence>
<protein>
    <submittedName>
        <fullName evidence="3">TadE-like protein</fullName>
    </submittedName>
</protein>
<feature type="domain" description="TadE-like" evidence="2">
    <location>
        <begin position="16"/>
        <end position="58"/>
    </location>
</feature>
<accession>A0A5C5ZCF4</accession>
<evidence type="ECO:0000259" key="2">
    <source>
        <dbReference type="Pfam" id="PF07811"/>
    </source>
</evidence>
<proteinExistence type="predicted"/>
<dbReference type="RefSeq" id="WP_146402734.1">
    <property type="nucleotide sequence ID" value="NZ_SJPJ01000001.1"/>
</dbReference>
<sequence length="141" mass="15408">MSKTRHQSIRPSRRRGTSAVEFALIAPLMMGFTFALVEISRLNLVKQTATHATREGARVAVRPTATNDDVTARVNDELAVLGISDATVELKPSHIADAEPGAMVTVRVRVNTASLSWVPQFFNFSSPDLVAEATMRRESTN</sequence>